<organism evidence="1">
    <name type="scientific">marine sediment metagenome</name>
    <dbReference type="NCBI Taxonomy" id="412755"/>
    <lineage>
        <taxon>unclassified sequences</taxon>
        <taxon>metagenomes</taxon>
        <taxon>ecological metagenomes</taxon>
    </lineage>
</organism>
<sequence length="50" mass="6161">MKVLFIIFCLFSLGCQPETRYRISRPEAIQRIYEEYVVQQNYNRFILIEE</sequence>
<protein>
    <submittedName>
        <fullName evidence="1">Uncharacterized protein</fullName>
    </submittedName>
</protein>
<accession>A0A0F9MCL7</accession>
<dbReference type="EMBL" id="LAZR01009154">
    <property type="protein sequence ID" value="KKM74350.1"/>
    <property type="molecule type" value="Genomic_DNA"/>
</dbReference>
<dbReference type="PROSITE" id="PS51257">
    <property type="entry name" value="PROKAR_LIPOPROTEIN"/>
    <property type="match status" value="1"/>
</dbReference>
<reference evidence="1" key="1">
    <citation type="journal article" date="2015" name="Nature">
        <title>Complex archaea that bridge the gap between prokaryotes and eukaryotes.</title>
        <authorList>
            <person name="Spang A."/>
            <person name="Saw J.H."/>
            <person name="Jorgensen S.L."/>
            <person name="Zaremba-Niedzwiedzka K."/>
            <person name="Martijn J."/>
            <person name="Lind A.E."/>
            <person name="van Eijk R."/>
            <person name="Schleper C."/>
            <person name="Guy L."/>
            <person name="Ettema T.J."/>
        </authorList>
    </citation>
    <scope>NUCLEOTIDE SEQUENCE</scope>
</reference>
<gene>
    <name evidence="1" type="ORF">LCGC14_1401180</name>
</gene>
<dbReference type="AlphaFoldDB" id="A0A0F9MCL7"/>
<evidence type="ECO:0000313" key="1">
    <source>
        <dbReference type="EMBL" id="KKM74350.1"/>
    </source>
</evidence>
<proteinExistence type="predicted"/>
<comment type="caution">
    <text evidence="1">The sequence shown here is derived from an EMBL/GenBank/DDBJ whole genome shotgun (WGS) entry which is preliminary data.</text>
</comment>
<name>A0A0F9MCL7_9ZZZZ</name>